<proteinExistence type="predicted"/>
<feature type="transmembrane region" description="Helical" evidence="1">
    <location>
        <begin position="271"/>
        <end position="293"/>
    </location>
</feature>
<keyword evidence="1" id="KW-1133">Transmembrane helix</keyword>
<feature type="transmembrane region" description="Helical" evidence="1">
    <location>
        <begin position="433"/>
        <end position="453"/>
    </location>
</feature>
<feature type="transmembrane region" description="Helical" evidence="1">
    <location>
        <begin position="344"/>
        <end position="371"/>
    </location>
</feature>
<dbReference type="RefSeq" id="WP_016482135.1">
    <property type="nucleotide sequence ID" value="NC_021487.1"/>
</dbReference>
<dbReference type="Proteomes" id="UP000014227">
    <property type="component" value="Chromosome I"/>
</dbReference>
<dbReference type="HOGENOM" id="CLU_420768_0_0_0"/>
<feature type="transmembrane region" description="Helical" evidence="1">
    <location>
        <begin position="160"/>
        <end position="186"/>
    </location>
</feature>
<keyword evidence="1" id="KW-0812">Transmembrane</keyword>
<feature type="transmembrane region" description="Helical" evidence="1">
    <location>
        <begin position="224"/>
        <end position="251"/>
    </location>
</feature>
<accession>S0ET66</accession>
<dbReference type="InParanoid" id="S0ET66"/>
<keyword evidence="3" id="KW-1185">Reference proteome</keyword>
<reference evidence="3" key="1">
    <citation type="submission" date="2013-03" db="EMBL/GenBank/DDBJ databases">
        <title>Genome sequence of Chthonomonas calidirosea, the first sequenced genome from the Armatimonadetes phylum (formally candidate division OP10).</title>
        <authorList>
            <person name="Lee K.C.Y."/>
            <person name="Morgan X.C."/>
            <person name="Dunfield P.F."/>
            <person name="Tamas I."/>
            <person name="Houghton K.M."/>
            <person name="Vyssotski M."/>
            <person name="Ryan J.L.J."/>
            <person name="Lagutin K."/>
            <person name="McDonald I.R."/>
            <person name="Stott M.B."/>
        </authorList>
    </citation>
    <scope>NUCLEOTIDE SEQUENCE [LARGE SCALE GENOMIC DNA]</scope>
    <source>
        <strain evidence="3">DSM 23976 / ICMP 18418 / T49</strain>
    </source>
</reference>
<keyword evidence="1" id="KW-0472">Membrane</keyword>
<sequence length="680" mass="76219">MAEQSEFAQLRHQIEVESSEEGSTGEIKFEEGYTWKVFFGTLFVAFVMLPGAIYLGLVAGQGLGPAAEWVTIVLFSEIMRRSFLPMKRQEIYILYYVAASLTGLDPNLSISGGPFGYLVWNQYFEQSPQAAPIAHDIPRWVVPPIGSPALIHRTFLDTAWLVPIVLLLIGQVLGRFQWMSAGYYLFRITSDIERLPFPMAPVAASGATALADAASKEESWRWRIFSIGTMVGLVFGFLYIAIPVFSSVAFGKAFQLLPIPFFDFTTNTENILPAAITGITADLGSAMAGFVIPYPIVFGSFWGSIICRIVLAPVLYHFGLFGNATNSGWTPGMNAIITMQVTNIKFWISVGIGLNAAVAVIGIWSVGKAVIEAQRERKNRGLQQRSFAIPKGRGDEKLPMWLPLVIWIGITIFYIFLVEYLLSLDSKPGQPHFINPLWLVFFGLIWSPFNSYISARMIGLTGSGVSVPYLQQVAILKSGYPYVDIWYAPIPLNDFGGIAQRFRELELTGTRFTSLFYAEMVMLVVILSASFIFWAFLWHTSQIPSSQFPYAAKFWPINATFQAIFQQINLKHGAMAYVREAIDLPTHWIRVPCGNGALRPLSAVWVVYAHLLWLYWRQWSLPQLRYYDLLRSMVGKTLFCQTVWSDAVADVHARAVGRFRLRYGSGRYGGHCLSAHRQIG</sequence>
<organism evidence="2 3">
    <name type="scientific">Chthonomonas calidirosea (strain DSM 23976 / ICMP 18418 / T49)</name>
    <dbReference type="NCBI Taxonomy" id="1303518"/>
    <lineage>
        <taxon>Bacteria</taxon>
        <taxon>Bacillati</taxon>
        <taxon>Armatimonadota</taxon>
        <taxon>Chthonomonadia</taxon>
        <taxon>Chthonomonadales</taxon>
        <taxon>Chthonomonadaceae</taxon>
        <taxon>Chthonomonas</taxon>
    </lineage>
</organism>
<name>S0ET66_CHTCT</name>
<evidence type="ECO:0000256" key="1">
    <source>
        <dbReference type="SAM" id="Phobius"/>
    </source>
</evidence>
<evidence type="ECO:0000313" key="3">
    <source>
        <dbReference type="Proteomes" id="UP000014227"/>
    </source>
</evidence>
<gene>
    <name evidence="2" type="ORF">CCALI_00749</name>
</gene>
<feature type="transmembrane region" description="Helical" evidence="1">
    <location>
        <begin position="515"/>
        <end position="537"/>
    </location>
</feature>
<dbReference type="KEGG" id="ccz:CCALI_00749"/>
<dbReference type="PATRIC" id="fig|1303518.3.peg.757"/>
<protein>
    <submittedName>
        <fullName evidence="2">Uncharacterized protein</fullName>
    </submittedName>
</protein>
<dbReference type="EMBL" id="HF951689">
    <property type="protein sequence ID" value="CCW34574.1"/>
    <property type="molecule type" value="Genomic_DNA"/>
</dbReference>
<feature type="transmembrane region" description="Helical" evidence="1">
    <location>
        <begin position="305"/>
        <end position="324"/>
    </location>
</feature>
<dbReference type="eggNOG" id="ENOG502Z947">
    <property type="taxonomic scope" value="Bacteria"/>
</dbReference>
<dbReference type="OrthoDB" id="1550254at2"/>
<feature type="transmembrane region" description="Helical" evidence="1">
    <location>
        <begin position="401"/>
        <end position="421"/>
    </location>
</feature>
<dbReference type="AlphaFoldDB" id="S0ET66"/>
<dbReference type="STRING" id="454171.CP488_00403"/>
<evidence type="ECO:0000313" key="2">
    <source>
        <dbReference type="EMBL" id="CCW34574.1"/>
    </source>
</evidence>
<feature type="transmembrane region" description="Helical" evidence="1">
    <location>
        <begin position="37"/>
        <end position="57"/>
    </location>
</feature>